<accession>A0A5N5SZ14</accession>
<sequence length="278" mass="30498">MKYINLTLSVLRLKVSFLFSSKLTSSIIFCLGSTESVSSSTSVVMSNSAESVSSSTSVPMSSSTESVSSFIAVPLSDTYEPELPSANLTMSRIKCNKEDKCSEFSLNVALESNEKNPDNEDNIDPLDEQTNRLNNLTEEGKENPTLVQNSDVNSLLDLTENTTSVISETEEIVISETDDYKTKRKVTISMSTIGAIILVALVVVAVVFYINRQRSERNSGRPVTPRQSSHSSIQIDQVNEEAVNDDDWPQGSIHIPRVPIRRNNLDIAGPSREGNRGS</sequence>
<feature type="transmembrane region" description="Helical" evidence="2">
    <location>
        <begin position="188"/>
        <end position="211"/>
    </location>
</feature>
<reference evidence="3 4" key="1">
    <citation type="journal article" date="2019" name="PLoS Biol.">
        <title>Sex chromosomes control vertical transmission of feminizing Wolbachia symbionts in an isopod.</title>
        <authorList>
            <person name="Becking T."/>
            <person name="Chebbi M.A."/>
            <person name="Giraud I."/>
            <person name="Moumen B."/>
            <person name="Laverre T."/>
            <person name="Caubet Y."/>
            <person name="Peccoud J."/>
            <person name="Gilbert C."/>
            <person name="Cordaux R."/>
        </authorList>
    </citation>
    <scope>NUCLEOTIDE SEQUENCE [LARGE SCALE GENOMIC DNA]</scope>
    <source>
        <strain evidence="3">ANa2</strain>
        <tissue evidence="3">Whole body excluding digestive tract and cuticle</tissue>
    </source>
</reference>
<dbReference type="Proteomes" id="UP000326759">
    <property type="component" value="Unassembled WGS sequence"/>
</dbReference>
<dbReference type="AlphaFoldDB" id="A0A5N5SZ14"/>
<keyword evidence="2" id="KW-1133">Transmembrane helix</keyword>
<evidence type="ECO:0000313" key="3">
    <source>
        <dbReference type="EMBL" id="KAB7499272.1"/>
    </source>
</evidence>
<keyword evidence="2" id="KW-0812">Transmembrane</keyword>
<organism evidence="3 4">
    <name type="scientific">Armadillidium nasatum</name>
    <dbReference type="NCBI Taxonomy" id="96803"/>
    <lineage>
        <taxon>Eukaryota</taxon>
        <taxon>Metazoa</taxon>
        <taxon>Ecdysozoa</taxon>
        <taxon>Arthropoda</taxon>
        <taxon>Crustacea</taxon>
        <taxon>Multicrustacea</taxon>
        <taxon>Malacostraca</taxon>
        <taxon>Eumalacostraca</taxon>
        <taxon>Peracarida</taxon>
        <taxon>Isopoda</taxon>
        <taxon>Oniscidea</taxon>
        <taxon>Crinocheta</taxon>
        <taxon>Armadillidiidae</taxon>
        <taxon>Armadillidium</taxon>
    </lineage>
</organism>
<evidence type="ECO:0000313" key="4">
    <source>
        <dbReference type="Proteomes" id="UP000326759"/>
    </source>
</evidence>
<proteinExistence type="predicted"/>
<comment type="caution">
    <text evidence="3">The sequence shown here is derived from an EMBL/GenBank/DDBJ whole genome shotgun (WGS) entry which is preliminary data.</text>
</comment>
<protein>
    <submittedName>
        <fullName evidence="3">Uncharacterized protein</fullName>
    </submittedName>
</protein>
<keyword evidence="2" id="KW-0472">Membrane</keyword>
<dbReference type="EMBL" id="SEYY01018503">
    <property type="protein sequence ID" value="KAB7499272.1"/>
    <property type="molecule type" value="Genomic_DNA"/>
</dbReference>
<feature type="compositionally biased region" description="Polar residues" evidence="1">
    <location>
        <begin position="225"/>
        <end position="235"/>
    </location>
</feature>
<keyword evidence="4" id="KW-1185">Reference proteome</keyword>
<feature type="region of interest" description="Disordered" evidence="1">
    <location>
        <begin position="215"/>
        <end position="235"/>
    </location>
</feature>
<evidence type="ECO:0000256" key="1">
    <source>
        <dbReference type="SAM" id="MobiDB-lite"/>
    </source>
</evidence>
<name>A0A5N5SZ14_9CRUS</name>
<gene>
    <name evidence="3" type="ORF">Anas_06470</name>
</gene>
<evidence type="ECO:0000256" key="2">
    <source>
        <dbReference type="SAM" id="Phobius"/>
    </source>
</evidence>